<reference evidence="1 2" key="1">
    <citation type="submission" date="2019-04" db="EMBL/GenBank/DDBJ databases">
        <title>Phreatobacter aquaticus sp. nov.</title>
        <authorList>
            <person name="Choi A."/>
        </authorList>
    </citation>
    <scope>NUCLEOTIDE SEQUENCE [LARGE SCALE GENOMIC DNA]</scope>
    <source>
        <strain evidence="1 2">KCTC 52518</strain>
    </source>
</reference>
<keyword evidence="2" id="KW-1185">Reference proteome</keyword>
<dbReference type="RefSeq" id="WP_136962302.1">
    <property type="nucleotide sequence ID" value="NZ_CP039690.1"/>
</dbReference>
<protein>
    <submittedName>
        <fullName evidence="1">Uncharacterized protein</fullName>
    </submittedName>
</protein>
<dbReference type="InterPro" id="IPR043019">
    <property type="entry name" value="GrlR_sf"/>
</dbReference>
<organism evidence="1 2">
    <name type="scientific">Phreatobacter stygius</name>
    <dbReference type="NCBI Taxonomy" id="1940610"/>
    <lineage>
        <taxon>Bacteria</taxon>
        <taxon>Pseudomonadati</taxon>
        <taxon>Pseudomonadota</taxon>
        <taxon>Alphaproteobacteria</taxon>
        <taxon>Hyphomicrobiales</taxon>
        <taxon>Phreatobacteraceae</taxon>
        <taxon>Phreatobacter</taxon>
    </lineage>
</organism>
<proteinExistence type="predicted"/>
<dbReference type="Proteomes" id="UP000298781">
    <property type="component" value="Chromosome"/>
</dbReference>
<dbReference type="KEGG" id="pstg:E8M01_23035"/>
<name>A0A4D7AZN2_9HYPH</name>
<dbReference type="Gene3D" id="2.40.128.380">
    <property type="entry name" value="T3SS negative regulator GrlR"/>
    <property type="match status" value="1"/>
</dbReference>
<gene>
    <name evidence="1" type="ORF">E8M01_23035</name>
</gene>
<dbReference type="OrthoDB" id="8404201at2"/>
<evidence type="ECO:0000313" key="1">
    <source>
        <dbReference type="EMBL" id="QCI66864.1"/>
    </source>
</evidence>
<evidence type="ECO:0000313" key="2">
    <source>
        <dbReference type="Proteomes" id="UP000298781"/>
    </source>
</evidence>
<dbReference type="EMBL" id="CP039690">
    <property type="protein sequence ID" value="QCI66864.1"/>
    <property type="molecule type" value="Genomic_DNA"/>
</dbReference>
<sequence length="120" mass="13214">MREGMYGIDFTTGGDAGMGMFIFEGGRVYGADRGTARYDGSYEIDAATKLVLLHLKVTFPAHVMTVFGLEYPFEWSVDCEAALDPLKDEDQVLVATSIGQRLMAHYLFLRPLPGAPAFVQ</sequence>
<dbReference type="AlphaFoldDB" id="A0A4D7AZN2"/>
<accession>A0A4D7AZN2</accession>